<dbReference type="InterPro" id="IPR023346">
    <property type="entry name" value="Lysozyme-like_dom_sf"/>
</dbReference>
<dbReference type="SUPFAM" id="SSF53955">
    <property type="entry name" value="Lysozyme-like"/>
    <property type="match status" value="1"/>
</dbReference>
<evidence type="ECO:0000313" key="2">
    <source>
        <dbReference type="Proteomes" id="UP001501920"/>
    </source>
</evidence>
<protein>
    <recommendedName>
        <fullName evidence="3">Lysozyme g</fullName>
    </recommendedName>
</protein>
<reference evidence="1" key="3">
    <citation type="submission" date="2025-09" db="UniProtKB">
        <authorList>
            <consortium name="Ensembl"/>
        </authorList>
    </citation>
    <scope>IDENTIFICATION</scope>
</reference>
<dbReference type="Ensembl" id="ENSPNAT00000087053.1">
    <property type="protein sequence ID" value="ENSPNAP00000054998.1"/>
    <property type="gene ID" value="ENSPNAG00000000322.2"/>
</dbReference>
<dbReference type="GO" id="GO:0005576">
    <property type="term" value="C:extracellular region"/>
    <property type="evidence" value="ECO:0007669"/>
    <property type="project" value="TreeGrafter"/>
</dbReference>
<dbReference type="GeneTree" id="ENSGT00390000017614"/>
<name>A0AAR2JSJ6_PYGNA</name>
<dbReference type="PANTHER" id="PTHR31698">
    <property type="entry name" value="LYSOZYME G FAMILY MEMBER"/>
    <property type="match status" value="1"/>
</dbReference>
<organism evidence="1 2">
    <name type="scientific">Pygocentrus nattereri</name>
    <name type="common">Red-bellied piranha</name>
    <dbReference type="NCBI Taxonomy" id="42514"/>
    <lineage>
        <taxon>Eukaryota</taxon>
        <taxon>Metazoa</taxon>
        <taxon>Chordata</taxon>
        <taxon>Craniata</taxon>
        <taxon>Vertebrata</taxon>
        <taxon>Euteleostomi</taxon>
        <taxon>Actinopterygii</taxon>
        <taxon>Neopterygii</taxon>
        <taxon>Teleostei</taxon>
        <taxon>Ostariophysi</taxon>
        <taxon>Characiformes</taxon>
        <taxon>Characoidei</taxon>
        <taxon>Pygocentrus</taxon>
    </lineage>
</organism>
<dbReference type="PANTHER" id="PTHR31698:SF8">
    <property type="entry name" value="LYSOZYME G-RELATED"/>
    <property type="match status" value="1"/>
</dbReference>
<dbReference type="GO" id="GO:0050830">
    <property type="term" value="P:defense response to Gram-positive bacterium"/>
    <property type="evidence" value="ECO:0007669"/>
    <property type="project" value="TreeGrafter"/>
</dbReference>
<evidence type="ECO:0000313" key="1">
    <source>
        <dbReference type="Ensembl" id="ENSPNAP00000054998.1"/>
    </source>
</evidence>
<dbReference type="GO" id="GO:0003796">
    <property type="term" value="F:lysozyme activity"/>
    <property type="evidence" value="ECO:0007669"/>
    <property type="project" value="TreeGrafter"/>
</dbReference>
<keyword evidence="2" id="KW-1185">Reference proteome</keyword>
<dbReference type="Gene3D" id="1.10.530.10">
    <property type="match status" value="1"/>
</dbReference>
<dbReference type="Proteomes" id="UP001501920">
    <property type="component" value="Chromosome 20"/>
</dbReference>
<dbReference type="AlphaFoldDB" id="A0AAR2JSJ6"/>
<proteinExistence type="predicted"/>
<accession>A0AAR2JSJ6</accession>
<reference evidence="1" key="2">
    <citation type="submission" date="2025-08" db="UniProtKB">
        <authorList>
            <consortium name="Ensembl"/>
        </authorList>
    </citation>
    <scope>IDENTIFICATION</scope>
</reference>
<evidence type="ECO:0008006" key="3">
    <source>
        <dbReference type="Google" id="ProtNLM"/>
    </source>
</evidence>
<sequence length="171" mass="18550">LQLYSIFWPHLTFKTAAALWSFSAITINVCCCPFLTGVPASHALAEEDADRMKNFKNSIFNVTRAGNVLPSSGWNEGGVAFGIMQVVARCNSPKGGKDSEEHITQAAGILIDFINSMNKSWPPALQYKGGIAAYNCGPGAVTSQDMDQNTEGGDYANDVVARAQWYKHHGY</sequence>
<reference evidence="1 2" key="1">
    <citation type="submission" date="2020-10" db="EMBL/GenBank/DDBJ databases">
        <title>Pygocentrus nattereri (red-bellied piranha) genome, fPygNat1, primary haplotype.</title>
        <authorList>
            <person name="Myers G."/>
            <person name="Meyer A."/>
            <person name="Karagic N."/>
            <person name="Pippel M."/>
            <person name="Winkler S."/>
            <person name="Tracey A."/>
            <person name="Wood J."/>
            <person name="Formenti G."/>
            <person name="Howe K."/>
            <person name="Fedrigo O."/>
            <person name="Jarvis E.D."/>
        </authorList>
    </citation>
    <scope>NUCLEOTIDE SEQUENCE [LARGE SCALE GENOMIC DNA]</scope>
</reference>